<evidence type="ECO:0000313" key="5">
    <source>
        <dbReference type="EMBL" id="BBA99012.1"/>
    </source>
</evidence>
<dbReference type="AlphaFoldDB" id="A0A7U3VPQ9"/>
<proteinExistence type="predicted"/>
<feature type="domain" description="Prokaryotic pPIWI-RE MID" evidence="4">
    <location>
        <begin position="474"/>
        <end position="610"/>
    </location>
</feature>
<dbReference type="KEGG" id="arev:RVR_5461"/>
<organism evidence="5 6">
    <name type="scientific">Actinacidiphila reveromycinica</name>
    <dbReference type="NCBI Taxonomy" id="659352"/>
    <lineage>
        <taxon>Bacteria</taxon>
        <taxon>Bacillati</taxon>
        <taxon>Actinomycetota</taxon>
        <taxon>Actinomycetes</taxon>
        <taxon>Kitasatosporales</taxon>
        <taxon>Streptomycetaceae</taxon>
        <taxon>Actinacidiphila</taxon>
    </lineage>
</organism>
<dbReference type="Pfam" id="PF13111">
    <property type="entry name" value="pPIWI_RE_X"/>
    <property type="match status" value="1"/>
</dbReference>
<feature type="compositionally biased region" description="Basic and acidic residues" evidence="1">
    <location>
        <begin position="721"/>
        <end position="734"/>
    </location>
</feature>
<gene>
    <name evidence="5" type="ORF">RVR_5461</name>
</gene>
<dbReference type="InterPro" id="IPR024996">
    <property type="entry name" value="RNaseH_pPIWI_RE"/>
</dbReference>
<feature type="domain" description="pPIWI-RE RNaseH" evidence="2">
    <location>
        <begin position="622"/>
        <end position="946"/>
    </location>
</feature>
<reference evidence="5 6" key="2">
    <citation type="journal article" date="2011" name="J. Antibiot.">
        <title>Furaquinocins I and J: novel polyketide isoprenoid hybrid compounds from Streptomyces reveromyceticus SN-593.</title>
        <authorList>
            <person name="Panthee S."/>
            <person name="Takahashi S."/>
            <person name="Takagi H."/>
            <person name="Nogawa T."/>
            <person name="Oowada E."/>
            <person name="Uramoto M."/>
            <person name="Osada H."/>
        </authorList>
    </citation>
    <scope>NUCLEOTIDE SEQUENCE [LARGE SCALE GENOMIC DNA]</scope>
    <source>
        <strain evidence="5 6">SN-593</strain>
    </source>
</reference>
<evidence type="ECO:0000313" key="6">
    <source>
        <dbReference type="Proteomes" id="UP000595703"/>
    </source>
</evidence>
<accession>A0A7U3VPQ9</accession>
<feature type="domain" description="pPIWI-RE module N-terminal" evidence="3">
    <location>
        <begin position="16"/>
        <end position="416"/>
    </location>
</feature>
<dbReference type="InterPro" id="IPR040496">
    <property type="entry name" value="MID_pPIWI_RE"/>
</dbReference>
<feature type="compositionally biased region" description="Acidic residues" evidence="1">
    <location>
        <begin position="704"/>
        <end position="719"/>
    </location>
</feature>
<dbReference type="Pfam" id="PF18157">
    <property type="entry name" value="MID_pPIWI_RE"/>
    <property type="match status" value="1"/>
</dbReference>
<dbReference type="Pfam" id="PF13032">
    <property type="entry name" value="RNaseH_pPIWI_RE"/>
    <property type="match status" value="1"/>
</dbReference>
<evidence type="ECO:0000256" key="1">
    <source>
        <dbReference type="SAM" id="MobiDB-lite"/>
    </source>
</evidence>
<evidence type="ECO:0000259" key="3">
    <source>
        <dbReference type="Pfam" id="PF13111"/>
    </source>
</evidence>
<reference evidence="5 6" key="1">
    <citation type="journal article" date="2010" name="J. Bacteriol.">
        <title>Biochemical characterization of a novel indole prenyltransferase from Streptomyces sp. SN-593.</title>
        <authorList>
            <person name="Takahashi S."/>
            <person name="Takagi H."/>
            <person name="Toyoda A."/>
            <person name="Uramoto M."/>
            <person name="Nogawa T."/>
            <person name="Ueki M."/>
            <person name="Sakaki Y."/>
            <person name="Osada H."/>
        </authorList>
    </citation>
    <scope>NUCLEOTIDE SEQUENCE [LARGE SCALE GENOMIC DNA]</scope>
    <source>
        <strain evidence="5 6">SN-593</strain>
    </source>
</reference>
<dbReference type="EMBL" id="AP018365">
    <property type="protein sequence ID" value="BBA99012.1"/>
    <property type="molecule type" value="Genomic_DNA"/>
</dbReference>
<protein>
    <recommendedName>
        <fullName evidence="7">DUF3893 domain-containing protein</fullName>
    </recommendedName>
</protein>
<dbReference type="InterPro" id="IPR025085">
    <property type="entry name" value="pPIWI_RE_X"/>
</dbReference>
<name>A0A7U3VPQ9_9ACTN</name>
<sequence>MRSSVIRYDTIRLAGYAPAPGAEWTVPYYTLPFPQYHRKLLLDLYRLGLKRPDDCRGVPVKRLNGLLQALAPEVVSVAKWLDVSRDEPWLYARRPVPQDVLSTLVHTWVRDLRPEPEHRQAVRKVLNELRLGELPWGRSEIPMFARSSTRGGTAEPDERLYQLLPDALAELALGLEPFRYSGGTLTFRGVARRPNDRGAELLSWPPDIHQDRDGRTWWFSALLTLSLQTVPFSPDFRVHLRCGVRRWATRTGKNGLYFPPRRSASVYLLADAPWIADIPESWASARFSVGRLSYDRELRARRWEAGGPDGMLSRLRLRQALPEPEDLSSRPAHWLTGAGGVTAAVVHSTMMGSHGVRGGLMPGDRVPLTKWFENALPEGLVRVPDQVRADRYLKARRRARERDEETSEPDVRETAAHRREMAELLRGGPLRVEFLWLSEPIRDAGVKALATMLGLEGEPVRQPADMSDGETLSWRTSELRVELRLARIGELADNLGLPEADRWKTSALHAAIGNRRDRVVQQLPGAATDGRATLALVEIHHRDAYEPRSADPKFALRLGFRDAGRVTQFVVNPRKAKVKPSEVEKARAKKLEACWTDGFRQLGHRAVPDHGLGPIIPADTQYAALWLVKRRRDGPTRRADLVPIAIRIRPGEAAPTRITGWDSRTGEWVPYSALLMRLAESAELPTVDDPSDLAAEQQETGVADTEDAEESEDAEDGDGSEQGRDREGRTEQHRRAVADAVQEILFSLRDRPTLLLAHAQNARQLWPWLQNGRIERDMIQLHGRRQQRLDLQGPRLRLIRVRDNAGTETPQWWGHGERTTDDGKEEELFGIATGLWKPPGCCPLNRVFGSTDGKAGPGTNLSVMASRWALRAYARNGRTGTTIDTDKLAWNPGLLEITVAGCQSDDDPELWAALTHRLRQSPRRAPMLALPLPLHLARKAAEYVLPTTQDQLTEPEEDDAAVQLSFDLGVIA</sequence>
<evidence type="ECO:0000259" key="2">
    <source>
        <dbReference type="Pfam" id="PF13032"/>
    </source>
</evidence>
<dbReference type="Proteomes" id="UP000595703">
    <property type="component" value="Chromosome"/>
</dbReference>
<evidence type="ECO:0008006" key="7">
    <source>
        <dbReference type="Google" id="ProtNLM"/>
    </source>
</evidence>
<feature type="region of interest" description="Disordered" evidence="1">
    <location>
        <begin position="685"/>
        <end position="734"/>
    </location>
</feature>
<evidence type="ECO:0000259" key="4">
    <source>
        <dbReference type="Pfam" id="PF18157"/>
    </source>
</evidence>
<reference evidence="5 6" key="3">
    <citation type="journal article" date="2011" name="Nat. Chem. Biol.">
        <title>Reveromycin A biosynthesis uses RevG and RevJ for stereospecific spiroacetal formation.</title>
        <authorList>
            <person name="Takahashi S."/>
            <person name="Toyoda A."/>
            <person name="Sekiyama Y."/>
            <person name="Takagi H."/>
            <person name="Nogawa T."/>
            <person name="Uramoto M."/>
            <person name="Suzuki R."/>
            <person name="Koshino H."/>
            <person name="Kumano T."/>
            <person name="Panthee S."/>
            <person name="Dairi T."/>
            <person name="Ishikawa J."/>
            <person name="Ikeda H."/>
            <person name="Sakaki Y."/>
            <person name="Osada H."/>
        </authorList>
    </citation>
    <scope>NUCLEOTIDE SEQUENCE [LARGE SCALE GENOMIC DNA]</scope>
    <source>
        <strain evidence="5 6">SN-593</strain>
    </source>
</reference>
<reference evidence="5 6" key="4">
    <citation type="journal article" date="2020" name="Sci. Rep.">
        <title>beta-carboline chemical signals induce reveromycin production through a LuxR family regulator in Streptomyces sp. SN-593.</title>
        <authorList>
            <person name="Panthee S."/>
            <person name="Kito N."/>
            <person name="Hayashi T."/>
            <person name="Shimizu T."/>
            <person name="Ishikawa J."/>
            <person name="Hamamoto H."/>
            <person name="Osada H."/>
            <person name="Takahashi S."/>
        </authorList>
    </citation>
    <scope>NUCLEOTIDE SEQUENCE [LARGE SCALE GENOMIC DNA]</scope>
    <source>
        <strain evidence="5 6">SN-593</strain>
    </source>
</reference>
<keyword evidence="6" id="KW-1185">Reference proteome</keyword>